<sequence length="147" mass="15612">MSASIDFPKPSRTRIPVPVPLPQPPAAAVELLEHAREGIAEAERADQAADRFAVAYLAALRAGAAVLALRGRPHRGRAKPTSVWVLLAGIAPELAEWAAFFASASSTRAAVQAGITRVVTARSADDLVRQAAQFTALVDRIMHEART</sequence>
<name>A0A2T0SKR6_9PSEU</name>
<dbReference type="Pfam" id="PF18726">
    <property type="entry name" value="HEPN_SAV_6107"/>
    <property type="match status" value="1"/>
</dbReference>
<dbReference type="OrthoDB" id="4570063at2"/>
<dbReference type="EMBL" id="PVTF01000018">
    <property type="protein sequence ID" value="PRY33994.1"/>
    <property type="molecule type" value="Genomic_DNA"/>
</dbReference>
<comment type="caution">
    <text evidence="2">The sequence shown here is derived from an EMBL/GenBank/DDBJ whole genome shotgun (WGS) entry which is preliminary data.</text>
</comment>
<accession>A0A2T0SKR6</accession>
<evidence type="ECO:0000313" key="2">
    <source>
        <dbReference type="EMBL" id="PRY33994.1"/>
    </source>
</evidence>
<evidence type="ECO:0000313" key="3">
    <source>
        <dbReference type="Proteomes" id="UP000239494"/>
    </source>
</evidence>
<keyword evidence="3" id="KW-1185">Reference proteome</keyword>
<organism evidence="2 3">
    <name type="scientific">Umezawaea tangerina</name>
    <dbReference type="NCBI Taxonomy" id="84725"/>
    <lineage>
        <taxon>Bacteria</taxon>
        <taxon>Bacillati</taxon>
        <taxon>Actinomycetota</taxon>
        <taxon>Actinomycetes</taxon>
        <taxon>Pseudonocardiales</taxon>
        <taxon>Pseudonocardiaceae</taxon>
        <taxon>Umezawaea</taxon>
    </lineage>
</organism>
<dbReference type="AlphaFoldDB" id="A0A2T0SKR6"/>
<dbReference type="Proteomes" id="UP000239494">
    <property type="component" value="Unassembled WGS sequence"/>
</dbReference>
<protein>
    <recommendedName>
        <fullName evidence="1">SAV-6107-like HEPN domain-containing protein</fullName>
    </recommendedName>
</protein>
<feature type="domain" description="SAV-6107-like HEPN" evidence="1">
    <location>
        <begin position="42"/>
        <end position="138"/>
    </location>
</feature>
<reference evidence="2 3" key="1">
    <citation type="submission" date="2018-03" db="EMBL/GenBank/DDBJ databases">
        <title>Genomic Encyclopedia of Archaeal and Bacterial Type Strains, Phase II (KMG-II): from individual species to whole genera.</title>
        <authorList>
            <person name="Goeker M."/>
        </authorList>
    </citation>
    <scope>NUCLEOTIDE SEQUENCE [LARGE SCALE GENOMIC DNA]</scope>
    <source>
        <strain evidence="2 3">DSM 44720</strain>
    </source>
</reference>
<dbReference type="RefSeq" id="WP_106195698.1">
    <property type="nucleotide sequence ID" value="NZ_PVTF01000018.1"/>
</dbReference>
<dbReference type="InterPro" id="IPR040891">
    <property type="entry name" value="HEPN_SAV_6107"/>
</dbReference>
<proteinExistence type="predicted"/>
<gene>
    <name evidence="2" type="ORF">CLV43_11820</name>
</gene>
<evidence type="ECO:0000259" key="1">
    <source>
        <dbReference type="Pfam" id="PF18726"/>
    </source>
</evidence>